<evidence type="ECO:0000256" key="6">
    <source>
        <dbReference type="ARBA" id="ARBA00023136"/>
    </source>
</evidence>
<feature type="transmembrane region" description="Helical" evidence="7">
    <location>
        <begin position="204"/>
        <end position="223"/>
    </location>
</feature>
<proteinExistence type="inferred from homology"/>
<evidence type="ECO:0000256" key="7">
    <source>
        <dbReference type="SAM" id="Phobius"/>
    </source>
</evidence>
<dbReference type="InterPro" id="IPR020846">
    <property type="entry name" value="MFS_dom"/>
</dbReference>
<comment type="similarity">
    <text evidence="2">Belongs to the major facilitator superfamily.</text>
</comment>
<feature type="transmembrane region" description="Helical" evidence="7">
    <location>
        <begin position="157"/>
        <end position="178"/>
    </location>
</feature>
<evidence type="ECO:0000256" key="2">
    <source>
        <dbReference type="ARBA" id="ARBA00008335"/>
    </source>
</evidence>
<comment type="caution">
    <text evidence="9">The sequence shown here is derived from an EMBL/GenBank/DDBJ whole genome shotgun (WGS) entry which is preliminary data.</text>
</comment>
<dbReference type="Proteomes" id="UP000676456">
    <property type="component" value="Unassembled WGS sequence"/>
</dbReference>
<dbReference type="PANTHER" id="PTHR23514:SF3">
    <property type="entry name" value="BYPASS OF STOP CODON PROTEIN 6"/>
    <property type="match status" value="1"/>
</dbReference>
<keyword evidence="6 7" id="KW-0472">Membrane</keyword>
<gene>
    <name evidence="9" type="ORF">KHA91_16475</name>
</gene>
<reference evidence="9 10" key="1">
    <citation type="submission" date="2021-05" db="EMBL/GenBank/DDBJ databases">
        <title>Novel Bacillus species.</title>
        <authorList>
            <person name="Liu G."/>
        </authorList>
    </citation>
    <scope>NUCLEOTIDE SEQUENCE [LARGE SCALE GENOMIC DNA]</scope>
    <source>
        <strain evidence="9 10">FJAT-49682</strain>
    </source>
</reference>
<dbReference type="SUPFAM" id="SSF103473">
    <property type="entry name" value="MFS general substrate transporter"/>
    <property type="match status" value="1"/>
</dbReference>
<protein>
    <submittedName>
        <fullName evidence="9">MFS transporter</fullName>
    </submittedName>
</protein>
<feature type="transmembrane region" description="Helical" evidence="7">
    <location>
        <begin position="300"/>
        <end position="324"/>
    </location>
</feature>
<feature type="transmembrane region" description="Helical" evidence="7">
    <location>
        <begin position="274"/>
        <end position="294"/>
    </location>
</feature>
<feature type="transmembrane region" description="Helical" evidence="7">
    <location>
        <begin position="243"/>
        <end position="262"/>
    </location>
</feature>
<keyword evidence="3" id="KW-0813">Transport</keyword>
<dbReference type="GO" id="GO:0022857">
    <property type="term" value="F:transmembrane transporter activity"/>
    <property type="evidence" value="ECO:0007669"/>
    <property type="project" value="InterPro"/>
</dbReference>
<accession>A0A942UT73</accession>
<feature type="domain" description="Major facilitator superfamily (MFS) profile" evidence="8">
    <location>
        <begin position="4"/>
        <end position="390"/>
    </location>
</feature>
<dbReference type="EMBL" id="JAGYPN010000003">
    <property type="protein sequence ID" value="MBS4224318.1"/>
    <property type="molecule type" value="Genomic_DNA"/>
</dbReference>
<dbReference type="InterPro" id="IPR011701">
    <property type="entry name" value="MFS"/>
</dbReference>
<keyword evidence="5 7" id="KW-1133">Transmembrane helix</keyword>
<feature type="transmembrane region" description="Helical" evidence="7">
    <location>
        <begin position="361"/>
        <end position="385"/>
    </location>
</feature>
<evidence type="ECO:0000256" key="4">
    <source>
        <dbReference type="ARBA" id="ARBA00022692"/>
    </source>
</evidence>
<dbReference type="InterPro" id="IPR036259">
    <property type="entry name" value="MFS_trans_sf"/>
</dbReference>
<evidence type="ECO:0000313" key="9">
    <source>
        <dbReference type="EMBL" id="MBS4224318.1"/>
    </source>
</evidence>
<dbReference type="PANTHER" id="PTHR23514">
    <property type="entry name" value="BYPASS OF STOP CODON PROTEIN 6"/>
    <property type="match status" value="1"/>
</dbReference>
<feature type="transmembrane region" description="Helical" evidence="7">
    <location>
        <begin position="72"/>
        <end position="94"/>
    </location>
</feature>
<evidence type="ECO:0000256" key="5">
    <source>
        <dbReference type="ARBA" id="ARBA00022989"/>
    </source>
</evidence>
<dbReference type="GO" id="GO:0005886">
    <property type="term" value="C:plasma membrane"/>
    <property type="evidence" value="ECO:0007669"/>
    <property type="project" value="UniProtKB-SubCell"/>
</dbReference>
<comment type="subcellular location">
    <subcellularLocation>
        <location evidence="1">Cell membrane</location>
        <topology evidence="1">Multi-pass membrane protein</topology>
    </subcellularLocation>
</comment>
<dbReference type="RefSeq" id="WP_213099340.1">
    <property type="nucleotide sequence ID" value="NZ_JAGYPN010000003.1"/>
</dbReference>
<dbReference type="InterPro" id="IPR051788">
    <property type="entry name" value="MFS_Transporter"/>
</dbReference>
<dbReference type="PROSITE" id="PS50850">
    <property type="entry name" value="MFS"/>
    <property type="match status" value="1"/>
</dbReference>
<feature type="transmembrane region" description="Helical" evidence="7">
    <location>
        <begin position="127"/>
        <end position="151"/>
    </location>
</feature>
<evidence type="ECO:0000313" key="10">
    <source>
        <dbReference type="Proteomes" id="UP000676456"/>
    </source>
</evidence>
<dbReference type="Pfam" id="PF07690">
    <property type="entry name" value="MFS_1"/>
    <property type="match status" value="1"/>
</dbReference>
<evidence type="ECO:0000256" key="1">
    <source>
        <dbReference type="ARBA" id="ARBA00004651"/>
    </source>
</evidence>
<feature type="transmembrane region" description="Helical" evidence="7">
    <location>
        <begin position="336"/>
        <end position="355"/>
    </location>
</feature>
<evidence type="ECO:0000256" key="3">
    <source>
        <dbReference type="ARBA" id="ARBA00022448"/>
    </source>
</evidence>
<dbReference type="AlphaFoldDB" id="A0A942UT73"/>
<keyword evidence="4 7" id="KW-0812">Transmembrane</keyword>
<evidence type="ECO:0000259" key="8">
    <source>
        <dbReference type="PROSITE" id="PS50850"/>
    </source>
</evidence>
<dbReference type="Gene3D" id="1.20.1250.20">
    <property type="entry name" value="MFS general substrate transporter like domains"/>
    <property type="match status" value="2"/>
</dbReference>
<organism evidence="9 10">
    <name type="scientific">Lederbergia citrea</name>
    <dbReference type="NCBI Taxonomy" id="2833581"/>
    <lineage>
        <taxon>Bacteria</taxon>
        <taxon>Bacillati</taxon>
        <taxon>Bacillota</taxon>
        <taxon>Bacilli</taxon>
        <taxon>Bacillales</taxon>
        <taxon>Bacillaceae</taxon>
        <taxon>Lederbergia</taxon>
    </lineage>
</organism>
<sequence length="402" mass="43666">MKKLVWMACLMYLLTGFGHIIIGSVLEPMVHAYQVDYSAGGQLIMNQFLGFLVGVLIAPAIVNLLGRKMTLVVALFCFGLSQYIFSFLPSWNILLFTTPIGGAGLGITETVVAALIIGYFKEKKASTLVLAEVFFGVGALAIPTIAAVFIMNGIWNISFTFVAVIITVAMFLWLFLSFGEADSFLKKQPKVATKDGKSPVKKRYSRKGIPVIVVGTFFFFMYVGTEMTFPNYLPTILSKTTNLGESALALSITVFWGAMTLGRMSMAPIIDKIGYRKLLIICCLGQLGSIMAFAVSPTAIFSFISIFLTGLFMGGIFSIGLLLINEDMPGLEERTTSLLVAMGGLGGAFLPKVAGGLIDRFSITVTLWGLVVCSFLLVILMTLIFQFKKRANSYLSVDQTAS</sequence>
<feature type="transmembrane region" description="Helical" evidence="7">
    <location>
        <begin position="100"/>
        <end position="120"/>
    </location>
</feature>
<feature type="transmembrane region" description="Helical" evidence="7">
    <location>
        <begin position="48"/>
        <end position="65"/>
    </location>
</feature>
<name>A0A942UT73_9BACI</name>
<keyword evidence="10" id="KW-1185">Reference proteome</keyword>